<evidence type="ECO:0000313" key="4">
    <source>
        <dbReference type="EMBL" id="PPQ69666.1"/>
    </source>
</evidence>
<evidence type="ECO:0000256" key="3">
    <source>
        <dbReference type="RuleBase" id="RU003707"/>
    </source>
</evidence>
<keyword evidence="5" id="KW-1185">Reference proteome</keyword>
<dbReference type="InterPro" id="IPR001753">
    <property type="entry name" value="Enoyl-CoA_hydra/iso"/>
</dbReference>
<dbReference type="Gene3D" id="1.10.12.10">
    <property type="entry name" value="Lyase 2-enoyl-coa Hydratase, Chain A, domain 2"/>
    <property type="match status" value="1"/>
</dbReference>
<organism evidence="4 5">
    <name type="scientific">Gymnopilus dilepis</name>
    <dbReference type="NCBI Taxonomy" id="231916"/>
    <lineage>
        <taxon>Eukaryota</taxon>
        <taxon>Fungi</taxon>
        <taxon>Dikarya</taxon>
        <taxon>Basidiomycota</taxon>
        <taxon>Agaricomycotina</taxon>
        <taxon>Agaricomycetes</taxon>
        <taxon>Agaricomycetidae</taxon>
        <taxon>Agaricales</taxon>
        <taxon>Agaricineae</taxon>
        <taxon>Hymenogastraceae</taxon>
        <taxon>Gymnopilus</taxon>
    </lineage>
</organism>
<evidence type="ECO:0008006" key="6">
    <source>
        <dbReference type="Google" id="ProtNLM"/>
    </source>
</evidence>
<dbReference type="GO" id="GO:0005739">
    <property type="term" value="C:mitochondrion"/>
    <property type="evidence" value="ECO:0007669"/>
    <property type="project" value="TreeGrafter"/>
</dbReference>
<gene>
    <name evidence="4" type="ORF">CVT26_001535</name>
</gene>
<reference evidence="4 5" key="1">
    <citation type="journal article" date="2018" name="Evol. Lett.">
        <title>Horizontal gene cluster transfer increased hallucinogenic mushroom diversity.</title>
        <authorList>
            <person name="Reynolds H.T."/>
            <person name="Vijayakumar V."/>
            <person name="Gluck-Thaler E."/>
            <person name="Korotkin H.B."/>
            <person name="Matheny P.B."/>
            <person name="Slot J.C."/>
        </authorList>
    </citation>
    <scope>NUCLEOTIDE SEQUENCE [LARGE SCALE GENOMIC DNA]</scope>
    <source>
        <strain evidence="4 5">SRW20</strain>
    </source>
</reference>
<comment type="similarity">
    <text evidence="1 3">Belongs to the enoyl-CoA hydratase/isomerase family.</text>
</comment>
<evidence type="ECO:0000256" key="1">
    <source>
        <dbReference type="ARBA" id="ARBA00005254"/>
    </source>
</evidence>
<keyword evidence="2" id="KW-0456">Lyase</keyword>
<name>A0A409VTZ4_9AGAR</name>
<dbReference type="InterPro" id="IPR029045">
    <property type="entry name" value="ClpP/crotonase-like_dom_sf"/>
</dbReference>
<dbReference type="OrthoDB" id="2139957at2759"/>
<dbReference type="STRING" id="231916.A0A409VTZ4"/>
<dbReference type="GO" id="GO:0006635">
    <property type="term" value="P:fatty acid beta-oxidation"/>
    <property type="evidence" value="ECO:0007669"/>
    <property type="project" value="TreeGrafter"/>
</dbReference>
<dbReference type="GO" id="GO:0016829">
    <property type="term" value="F:lyase activity"/>
    <property type="evidence" value="ECO:0007669"/>
    <property type="project" value="UniProtKB-KW"/>
</dbReference>
<dbReference type="PANTHER" id="PTHR11941">
    <property type="entry name" value="ENOYL-COA HYDRATASE-RELATED"/>
    <property type="match status" value="1"/>
</dbReference>
<comment type="caution">
    <text evidence="4">The sequence shown here is derived from an EMBL/GenBank/DDBJ whole genome shotgun (WGS) entry which is preliminary data.</text>
</comment>
<dbReference type="InterPro" id="IPR014748">
    <property type="entry name" value="Enoyl-CoA_hydra_C"/>
</dbReference>
<sequence>MSSLPHASSTTRRTRMVLQSPKHSAEIKVEFPARHVLLLTLNRPKALNAMTPQMSDDLKRLLDWFEDEPELWVVIVTGEGRLFCAGADLKAWNNDQQSGKSSEQEGVVANVHGFGSISRRQSNKPIIAAVNGGAYGGGLEMVVNCDIVIATEGAKFAFPEVKRGVVAIQGGIPRVAKIAGHQLAAELLLTGKTVDAAEARDRFRFVNTVVPPSELIKTAIVTAEQIVANSPDAVQSTKHALLLSQKLNFTETVLTHAWSPHSKQVYKGANIKEGLKAFSEKRAPLWTNPKL</sequence>
<dbReference type="Gene3D" id="3.90.226.10">
    <property type="entry name" value="2-enoyl-CoA Hydratase, Chain A, domain 1"/>
    <property type="match status" value="1"/>
</dbReference>
<evidence type="ECO:0000256" key="2">
    <source>
        <dbReference type="ARBA" id="ARBA00023239"/>
    </source>
</evidence>
<dbReference type="InterPro" id="IPR018376">
    <property type="entry name" value="Enoyl-CoA_hyd/isom_CS"/>
</dbReference>
<dbReference type="Proteomes" id="UP000284706">
    <property type="component" value="Unassembled WGS sequence"/>
</dbReference>
<proteinExistence type="inferred from homology"/>
<protein>
    <recommendedName>
        <fullName evidence="6">Enoyl-CoA hydratase</fullName>
    </recommendedName>
</protein>
<accession>A0A409VTZ4</accession>
<evidence type="ECO:0000313" key="5">
    <source>
        <dbReference type="Proteomes" id="UP000284706"/>
    </source>
</evidence>
<dbReference type="InParanoid" id="A0A409VTZ4"/>
<dbReference type="CDD" id="cd06558">
    <property type="entry name" value="crotonase-like"/>
    <property type="match status" value="1"/>
</dbReference>
<dbReference type="PROSITE" id="PS00166">
    <property type="entry name" value="ENOYL_COA_HYDRATASE"/>
    <property type="match status" value="1"/>
</dbReference>
<dbReference type="EMBL" id="NHYE01005566">
    <property type="protein sequence ID" value="PPQ69666.1"/>
    <property type="molecule type" value="Genomic_DNA"/>
</dbReference>
<dbReference type="Pfam" id="PF00378">
    <property type="entry name" value="ECH_1"/>
    <property type="match status" value="1"/>
</dbReference>
<dbReference type="AlphaFoldDB" id="A0A409VTZ4"/>
<dbReference type="PANTHER" id="PTHR11941:SF158">
    <property type="entry name" value="ENOYL-COA HYDRATASE (AFU_ORTHOLOGUE AFUA_2G10650)"/>
    <property type="match status" value="1"/>
</dbReference>
<dbReference type="SUPFAM" id="SSF52096">
    <property type="entry name" value="ClpP/crotonase"/>
    <property type="match status" value="1"/>
</dbReference>